<dbReference type="EMBL" id="CAQQ02034366">
    <property type="status" value="NOT_ANNOTATED_CDS"/>
    <property type="molecule type" value="Genomic_DNA"/>
</dbReference>
<dbReference type="OMA" id="TRTHCIC"/>
<organism evidence="8 9">
    <name type="scientific">Megaselia scalaris</name>
    <name type="common">Humpbacked fly</name>
    <name type="synonym">Phora scalaris</name>
    <dbReference type="NCBI Taxonomy" id="36166"/>
    <lineage>
        <taxon>Eukaryota</taxon>
        <taxon>Metazoa</taxon>
        <taxon>Ecdysozoa</taxon>
        <taxon>Arthropoda</taxon>
        <taxon>Hexapoda</taxon>
        <taxon>Insecta</taxon>
        <taxon>Pterygota</taxon>
        <taxon>Neoptera</taxon>
        <taxon>Endopterygota</taxon>
        <taxon>Diptera</taxon>
        <taxon>Brachycera</taxon>
        <taxon>Muscomorpha</taxon>
        <taxon>Platypezoidea</taxon>
        <taxon>Phoridae</taxon>
        <taxon>Megaseliini</taxon>
        <taxon>Megaselia</taxon>
    </lineage>
</organism>
<dbReference type="EMBL" id="CAQQ02034368">
    <property type="status" value="NOT_ANNOTATED_CDS"/>
    <property type="molecule type" value="Genomic_DNA"/>
</dbReference>
<comment type="catalytic activity">
    <reaction evidence="1">
        <text>Thiol-dependent hydrolysis of ester, thioester, amide, peptide and isopeptide bonds formed by the C-terminal Gly of ubiquitin (a 76-residue protein attached to proteins as an intracellular targeting signal).</text>
        <dbReference type="EC" id="3.4.19.12"/>
    </reaction>
</comment>
<evidence type="ECO:0000313" key="8">
    <source>
        <dbReference type="EnsemblMetazoa" id="MESCA008131-PA"/>
    </source>
</evidence>
<name>T1GWF6_MEGSC</name>
<dbReference type="PROSITE" id="PS50957">
    <property type="entry name" value="JOSEPHIN"/>
    <property type="match status" value="1"/>
</dbReference>
<dbReference type="Gene3D" id="3.90.70.40">
    <property type="match status" value="1"/>
</dbReference>
<dbReference type="EnsemblMetazoa" id="MESCA008131-RA">
    <property type="protein sequence ID" value="MESCA008131-PA"/>
    <property type="gene ID" value="MESCA008131"/>
</dbReference>
<dbReference type="SMART" id="SM01246">
    <property type="entry name" value="Josephin"/>
    <property type="match status" value="1"/>
</dbReference>
<keyword evidence="4" id="KW-0833">Ubl conjugation pathway</keyword>
<accession>T1GWF6</accession>
<evidence type="ECO:0000256" key="2">
    <source>
        <dbReference type="ARBA" id="ARBA00012759"/>
    </source>
</evidence>
<dbReference type="EMBL" id="CAQQ02034367">
    <property type="status" value="NOT_ANNOTATED_CDS"/>
    <property type="molecule type" value="Genomic_DNA"/>
</dbReference>
<dbReference type="GO" id="GO:0004843">
    <property type="term" value="F:cysteine-type deubiquitinase activity"/>
    <property type="evidence" value="ECO:0007669"/>
    <property type="project" value="UniProtKB-EC"/>
</dbReference>
<dbReference type="Pfam" id="PF02099">
    <property type="entry name" value="Josephin"/>
    <property type="match status" value="1"/>
</dbReference>
<dbReference type="PANTHER" id="PTHR13291:SF0">
    <property type="entry name" value="JOSEPHIN-LIKE PROTEIN"/>
    <property type="match status" value="1"/>
</dbReference>
<dbReference type="EMBL" id="CAQQ02034365">
    <property type="status" value="NOT_ANNOTATED_CDS"/>
    <property type="molecule type" value="Genomic_DNA"/>
</dbReference>
<evidence type="ECO:0000256" key="4">
    <source>
        <dbReference type="ARBA" id="ARBA00022786"/>
    </source>
</evidence>
<keyword evidence="9" id="KW-1185">Reference proteome</keyword>
<dbReference type="AlphaFoldDB" id="T1GWF6"/>
<evidence type="ECO:0000256" key="1">
    <source>
        <dbReference type="ARBA" id="ARBA00000707"/>
    </source>
</evidence>
<dbReference type="HOGENOM" id="CLU_103892_2_0_1"/>
<reference evidence="9" key="1">
    <citation type="submission" date="2013-02" db="EMBL/GenBank/DDBJ databases">
        <authorList>
            <person name="Hughes D."/>
        </authorList>
    </citation>
    <scope>NUCLEOTIDE SEQUENCE</scope>
    <source>
        <strain>Durham</strain>
        <strain evidence="9">NC isolate 2 -- Noor lab</strain>
    </source>
</reference>
<comment type="caution">
    <text evidence="6">Lacks conserved residue(s) required for the propagation of feature annotation.</text>
</comment>
<sequence>MIFQKSIDYKIGFIALPLKRRHWIAVRRIADQYYNLDSKLDRPLCLGNEDNMLAYLRTQLESNDKELFLIVHNEVEKAQSWLKESTN</sequence>
<evidence type="ECO:0000256" key="3">
    <source>
        <dbReference type="ARBA" id="ARBA00022670"/>
    </source>
</evidence>
<keyword evidence="3" id="KW-0645">Protease</keyword>
<dbReference type="Proteomes" id="UP000015102">
    <property type="component" value="Unassembled WGS sequence"/>
</dbReference>
<keyword evidence="5" id="KW-0378">Hydrolase</keyword>
<evidence type="ECO:0000313" key="9">
    <source>
        <dbReference type="Proteomes" id="UP000015102"/>
    </source>
</evidence>
<dbReference type="GO" id="GO:0006508">
    <property type="term" value="P:proteolysis"/>
    <property type="evidence" value="ECO:0007669"/>
    <property type="project" value="UniProtKB-KW"/>
</dbReference>
<proteinExistence type="predicted"/>
<dbReference type="GO" id="GO:0016579">
    <property type="term" value="P:protein deubiquitination"/>
    <property type="evidence" value="ECO:0007669"/>
    <property type="project" value="InterPro"/>
</dbReference>
<evidence type="ECO:0000259" key="7">
    <source>
        <dbReference type="PROSITE" id="PS50957"/>
    </source>
</evidence>
<evidence type="ECO:0000256" key="6">
    <source>
        <dbReference type="PROSITE-ProRule" id="PRU00331"/>
    </source>
</evidence>
<protein>
    <recommendedName>
        <fullName evidence="2">ubiquitinyl hydrolase 1</fullName>
        <ecNumber evidence="2">3.4.19.12</ecNumber>
    </recommendedName>
</protein>
<dbReference type="InterPro" id="IPR006155">
    <property type="entry name" value="Josephin"/>
</dbReference>
<dbReference type="EC" id="3.4.19.12" evidence="2"/>
<reference evidence="8" key="2">
    <citation type="submission" date="2015-06" db="UniProtKB">
        <authorList>
            <consortium name="EnsemblMetazoa"/>
        </authorList>
    </citation>
    <scope>IDENTIFICATION</scope>
</reference>
<dbReference type="PANTHER" id="PTHR13291">
    <property type="entry name" value="JOSEPHIN 1, 2"/>
    <property type="match status" value="1"/>
</dbReference>
<evidence type="ECO:0000256" key="5">
    <source>
        <dbReference type="ARBA" id="ARBA00022801"/>
    </source>
</evidence>
<dbReference type="InterPro" id="IPR040053">
    <property type="entry name" value="JOSD1/2"/>
</dbReference>
<feature type="domain" description="Josephin" evidence="7">
    <location>
        <begin position="1"/>
        <end position="85"/>
    </location>
</feature>
<dbReference type="STRING" id="36166.T1GWF6"/>